<dbReference type="InterPro" id="IPR012934">
    <property type="entry name" value="Znf_AD"/>
</dbReference>
<dbReference type="GO" id="GO:0008270">
    <property type="term" value="F:zinc ion binding"/>
    <property type="evidence" value="ECO:0007669"/>
    <property type="project" value="UniProtKB-UniRule"/>
</dbReference>
<dbReference type="Pfam" id="PF07776">
    <property type="entry name" value="zf-AD"/>
    <property type="match status" value="3"/>
</dbReference>
<dbReference type="InterPro" id="IPR036236">
    <property type="entry name" value="Znf_C2H2_sf"/>
</dbReference>
<keyword evidence="6" id="KW-0862">Zinc</keyword>
<dbReference type="Pfam" id="PF00096">
    <property type="entry name" value="zf-C2H2"/>
    <property type="match status" value="5"/>
</dbReference>
<dbReference type="VEuPathDB" id="VectorBase:AALB20_029031"/>
<reference evidence="12" key="2">
    <citation type="submission" date="2022-08" db="UniProtKB">
        <authorList>
            <consortium name="EnsemblMetazoa"/>
        </authorList>
    </citation>
    <scope>IDENTIFICATION</scope>
    <source>
        <strain evidence="12">STECLA/ALBI9_A</strain>
    </source>
</reference>
<accession>A0A182FF71</accession>
<feature type="region of interest" description="Disordered" evidence="11">
    <location>
        <begin position="765"/>
        <end position="818"/>
    </location>
</feature>
<evidence type="ECO:0000256" key="9">
    <source>
        <dbReference type="ARBA" id="ARBA00023204"/>
    </source>
</evidence>
<comment type="similarity">
    <text evidence="1">Belongs to the krueppel C2H2-type zinc-finger protein family.</text>
</comment>
<dbReference type="EnsemblMetazoa" id="AALB005163-RA">
    <property type="protein sequence ID" value="AALB005163-PA"/>
    <property type="gene ID" value="AALB005163"/>
</dbReference>
<feature type="region of interest" description="Disordered" evidence="11">
    <location>
        <begin position="168"/>
        <end position="259"/>
    </location>
</feature>
<feature type="compositionally biased region" description="Basic and acidic residues" evidence="11">
    <location>
        <begin position="2188"/>
        <end position="2205"/>
    </location>
</feature>
<evidence type="ECO:0000256" key="3">
    <source>
        <dbReference type="ARBA" id="ARBA00022737"/>
    </source>
</evidence>
<feature type="region of interest" description="Disordered" evidence="11">
    <location>
        <begin position="1602"/>
        <end position="1674"/>
    </location>
</feature>
<keyword evidence="8" id="KW-0804">Transcription</keyword>
<feature type="region of interest" description="Disordered" evidence="11">
    <location>
        <begin position="439"/>
        <end position="475"/>
    </location>
</feature>
<dbReference type="SUPFAM" id="SSF57667">
    <property type="entry name" value="beta-beta-alpha zinc fingers"/>
    <property type="match status" value="14"/>
</dbReference>
<feature type="region of interest" description="Disordered" evidence="11">
    <location>
        <begin position="1099"/>
        <end position="1144"/>
    </location>
</feature>
<feature type="compositionally biased region" description="Basic residues" evidence="11">
    <location>
        <begin position="326"/>
        <end position="339"/>
    </location>
</feature>
<dbReference type="STRING" id="7167.A0A182FF71"/>
<keyword evidence="13" id="KW-1185">Reference proteome</keyword>
<feature type="compositionally biased region" description="Basic and acidic residues" evidence="11">
    <location>
        <begin position="1658"/>
        <end position="1672"/>
    </location>
</feature>
<evidence type="ECO:0000256" key="1">
    <source>
        <dbReference type="ARBA" id="ARBA00006991"/>
    </source>
</evidence>
<evidence type="ECO:0000256" key="4">
    <source>
        <dbReference type="ARBA" id="ARBA00022763"/>
    </source>
</evidence>
<evidence type="ECO:0008006" key="14">
    <source>
        <dbReference type="Google" id="ProtNLM"/>
    </source>
</evidence>
<proteinExistence type="inferred from homology"/>
<dbReference type="PROSITE" id="PS50157">
    <property type="entry name" value="ZINC_FINGER_C2H2_2"/>
    <property type="match status" value="19"/>
</dbReference>
<feature type="region of interest" description="Disordered" evidence="11">
    <location>
        <begin position="707"/>
        <end position="733"/>
    </location>
</feature>
<feature type="compositionally biased region" description="Basic and acidic residues" evidence="11">
    <location>
        <begin position="2170"/>
        <end position="2181"/>
    </location>
</feature>
<feature type="compositionally biased region" description="Basic and acidic residues" evidence="11">
    <location>
        <begin position="1107"/>
        <end position="1125"/>
    </location>
</feature>
<dbReference type="GO" id="GO:0005634">
    <property type="term" value="C:nucleus"/>
    <property type="evidence" value="ECO:0007669"/>
    <property type="project" value="InterPro"/>
</dbReference>
<feature type="compositionally biased region" description="Acidic residues" evidence="11">
    <location>
        <begin position="2113"/>
        <end position="2130"/>
    </location>
</feature>
<dbReference type="PROSITE" id="PS51915">
    <property type="entry name" value="ZAD"/>
    <property type="match status" value="2"/>
</dbReference>
<dbReference type="InterPro" id="IPR013087">
    <property type="entry name" value="Znf_C2H2_type"/>
</dbReference>
<evidence type="ECO:0000313" key="13">
    <source>
        <dbReference type="Proteomes" id="UP000069272"/>
    </source>
</evidence>
<dbReference type="FunFam" id="3.30.160.60:FF:000761">
    <property type="entry name" value="Zinc finger protein 449"/>
    <property type="match status" value="1"/>
</dbReference>
<dbReference type="SUPFAM" id="SSF57716">
    <property type="entry name" value="Glucocorticoid receptor-like (DNA-binding domain)"/>
    <property type="match status" value="1"/>
</dbReference>
<dbReference type="Gene3D" id="1.10.8.1170">
    <property type="match status" value="1"/>
</dbReference>
<dbReference type="VEuPathDB" id="VectorBase:AALB20_035187"/>
<evidence type="ECO:0000256" key="2">
    <source>
        <dbReference type="ARBA" id="ARBA00022723"/>
    </source>
</evidence>
<dbReference type="InterPro" id="IPR006642">
    <property type="entry name" value="Rad18_UBZ4"/>
</dbReference>
<evidence type="ECO:0000256" key="6">
    <source>
        <dbReference type="ARBA" id="ARBA00022833"/>
    </source>
</evidence>
<feature type="region of interest" description="Disordered" evidence="11">
    <location>
        <begin position="2111"/>
        <end position="2211"/>
    </location>
</feature>
<keyword evidence="7" id="KW-0805">Transcription regulation</keyword>
<keyword evidence="9" id="KW-0234">DNA repair</keyword>
<keyword evidence="5" id="KW-0863">Zinc-finger</keyword>
<keyword evidence="10" id="KW-0539">Nucleus</keyword>
<dbReference type="PANTHER" id="PTHR24379">
    <property type="entry name" value="KRAB AND ZINC FINGER DOMAIN-CONTAINING"/>
    <property type="match status" value="1"/>
</dbReference>
<keyword evidence="2" id="KW-0479">Metal-binding</keyword>
<evidence type="ECO:0000256" key="11">
    <source>
        <dbReference type="SAM" id="MobiDB-lite"/>
    </source>
</evidence>
<evidence type="ECO:0000313" key="12">
    <source>
        <dbReference type="EnsemblMetazoa" id="AALB005163-PA"/>
    </source>
</evidence>
<dbReference type="VEuPathDB" id="VectorBase:AALB005163"/>
<feature type="compositionally biased region" description="Gly residues" evidence="11">
    <location>
        <begin position="458"/>
        <end position="471"/>
    </location>
</feature>
<dbReference type="PANTHER" id="PTHR24379:SF127">
    <property type="entry name" value="BLOODY FINGERS-RELATED"/>
    <property type="match status" value="1"/>
</dbReference>
<dbReference type="Gene3D" id="3.30.160.60">
    <property type="entry name" value="Classic Zinc Finger"/>
    <property type="match status" value="17"/>
</dbReference>
<dbReference type="GO" id="GO:0003677">
    <property type="term" value="F:DNA binding"/>
    <property type="evidence" value="ECO:0007669"/>
    <property type="project" value="InterPro"/>
</dbReference>
<name>A0A182FF71_ANOAL</name>
<dbReference type="SMART" id="SM00355">
    <property type="entry name" value="ZnF_C2H2"/>
    <property type="match status" value="40"/>
</dbReference>
<feature type="compositionally biased region" description="Acidic residues" evidence="11">
    <location>
        <begin position="1625"/>
        <end position="1640"/>
    </location>
</feature>
<dbReference type="SMART" id="SM00734">
    <property type="entry name" value="ZnF_Rad18"/>
    <property type="match status" value="7"/>
</dbReference>
<dbReference type="Gene3D" id="3.40.1800.20">
    <property type="match status" value="5"/>
</dbReference>
<keyword evidence="3" id="KW-0677">Repeat</keyword>
<reference evidence="12 13" key="1">
    <citation type="journal article" date="2017" name="G3 (Bethesda)">
        <title>The Physical Genome Mapping of Anopheles albimanus Corrected Scaffold Misassemblies and Identified Interarm Rearrangements in Genus Anopheles.</title>
        <authorList>
            <person name="Artemov G.N."/>
            <person name="Peery A.N."/>
            <person name="Jiang X."/>
            <person name="Tu Z."/>
            <person name="Stegniy V.N."/>
            <person name="Sharakhova M.V."/>
            <person name="Sharakhov I.V."/>
        </authorList>
    </citation>
    <scope>NUCLEOTIDE SEQUENCE [LARGE SCALE GENOMIC DNA]</scope>
    <source>
        <strain evidence="12 13">ALBI9_A</strain>
    </source>
</reference>
<feature type="compositionally biased region" description="Acidic residues" evidence="11">
    <location>
        <begin position="1127"/>
        <end position="1144"/>
    </location>
</feature>
<dbReference type="Proteomes" id="UP000069272">
    <property type="component" value="Chromosome 3L"/>
</dbReference>
<evidence type="ECO:0000256" key="7">
    <source>
        <dbReference type="ARBA" id="ARBA00023015"/>
    </source>
</evidence>
<evidence type="ECO:0000256" key="8">
    <source>
        <dbReference type="ARBA" id="ARBA00023163"/>
    </source>
</evidence>
<evidence type="ECO:0000256" key="10">
    <source>
        <dbReference type="ARBA" id="ARBA00023242"/>
    </source>
</evidence>
<dbReference type="VEuPathDB" id="VectorBase:AALB20_029670"/>
<feature type="region of interest" description="Disordered" evidence="11">
    <location>
        <begin position="324"/>
        <end position="352"/>
    </location>
</feature>
<sequence length="2487" mass="284718">MEAEVQQQQQPQDVYIHQNHPTAAIIDDRQECEVCLTYRVGDILLDIFEPRDDSEKEMPYLVWKHVGLQFTQCARKQFICYDCWKALQEFNRFYMMVQDVHTKRAEELAAIKQEPTEELPEGQQQQQHQHHHLYQQPSSSEPVENGVNGSEYAAQHCASGAPVAMGDCHAPAPPPSSSSLATVGPGEPQNGVKEEFCQPRAGGPGEQPLNNGVMVTGADEMQTAGRAASGAGALEQPEGSGQVQRPGVPGTPSRKRKNQEMDDEILDFYKQLVCDVCVDDRTEYGTMKELNQHMRLAHGEESGRVGCPQCGKQFRTRVKLLEHKQTHDHHRHHHHHHAHPATPTVVGGETDAEKLQSAQMDQEILEFYKRIVCDVCDGAAGAGGTSTTPSTLYGTVRELNHHMRLVHGQQAGTVKCPLCEKKIRTRPKLLEHKRLHQPGTFVTEDDPSGANRAIDFGSTGGGGGGGGGGSGAELSEEQSFDVEIFDFYKPIVCEICDSERLMGSGEGGAGGGGGTVDAEYRTLRQLNQHMRTSHGQESGTIKCKLCSKKFRTRVKLIEHKEMHQNPDRFRCSVCQEGNSYTERSVLNFGTIQKQLVSQNVMASIKEKSLIIDSVACTSQEEANSITTQTPPSLCSVCLTEQDSVVLNVAGTDLERVVRQHLLLERTDFILTAICQRCRGALETFHEFFTMVTEAHRLLLEKLERAHPEPKDNIAADTPDEEPDEEENAIPSTEFIAIKQEPMEVFEEQREEDKDLELPQEEECIGRASGDADATAPSIGPETETIEDAEPAKTQTTGRERRRSARNRQPLGKTGKKDKTTVDQELLEFYKRLVCEICDIAQMATGEPPIEYDNLKELNRHMRRAHGQCEGSVKCPLCEKKFRTRAKLLAHKDMHEHPDRFRCSVCQEVHQNIEEHMQNKHQERTFCCEVCGKRFPFQARLNAHVRKMHTAKDIICEQCNKAFSKYTIEDHKRSCGNFAIAGSKKAMATVCEVCYCSAIEQTYLDILSEEQSGRDVVKLLSLLLPFVQLDAIDRPQICTACWNALEGFHQFYCTIEDLHRPVPDSESENETSDPPNTVNREQILSQRLQITNRTLLELEAAQSGAEGDEAKRYRGDVSSEVEHSSSEGELENSDADDDDDGEMVDECQDDAATNDQELIAFYGPLFCKLCDGEHFDAAVAVQYRTFGELRRHSQEVHGKTRISLQCPRCKKTLRFHSKLLQHIDMHRNPDKFRCTICAEVHQELEAHINAKHRWKQYPCKTCGKSFSSLHRLLRHKLTVHAPKNVACTICQRMYSKYSIKYHMRTVHGNLELVCEHCGKVYRTIGLLNKHKALHEKAEGSPAKLVNCTVCRQTIRQSYLNRHMEVMHVDSPPVTCGTCGNSFRNKRSLNHHRTRCCGGNTFWCAVCNRTFKTLAKLNEHRVTHVERARCMCPICLSKFDTLSLLLAHQKLHAMARTGCEVCLSQSKETYLDIFAEENSDKQIALIISKYLWFEVKPVPEESTRCICSSCWLSLEQFHDFYTEIQRAQAIVLVHSTDAATDAGNKSECILEDSATGKIHPEFYEVKVEPTDNIQEGVNEEETEDHCTEKPLACVFVKCEGLVAPDPTAQSGEEEEEDILLEQQQQPMEEEEEEEEQTVESSEDCSTAGEGTSKGKRTRKPTTDQDSKARKVEDQQREDEELLRFYKRIVCETCDNQRMMAGEPQIDYGTWRALLRHTKECHGHDKIYVKCPVCEVKLRTKFNLLQHMEMHENPEKYRCKLCSEVHQNMKEHMQNKHQERQFCCDVCGKKFPFKKRLTVHIKKMHVEKDIICEQCQKPFTRYTIEDHRRSVHTARFVCEHCPKTFNSRFRLRQHMEEHDESLRNSTSVPCTVCGQVMRDKYILSRHVKLMHTVQPSVSCTTCGKTFKCKRNLSVHMANVCLEPTRLFPCTVCGKEFRRKNKLKEHMTTHTGRPLYMCSFCPETFRQDTHLYYHRKNAHYEQWLEMQKQRKEGVRFRLNELSQLEAGTAMECQVCYRTNETEYLDIHAKEHIEKRIATLITQHLCFELLPSVDTQFICAKCWTALDEFHRFYSDIEAVHRARIEDDECNKHKVESPGSACQDEPTYTTEFLEIKDEPMEEEEEQGDGDEPFDLDAVDKEEPPDMVDSDAPEDDEEEEEEEKDCNDEEGDATSSNDRKPSKTELKTARRKKETTRSRGKPDHTEPKRKPASESVPTMDDGELLEFYKRIVCEVCDNQRMMRGEPLIDFGSWTALLRHSKEVHGHYKIFVQCPICGCKMRTKVTLWQHMDMHKHPDKYRCKVCSEVHQNMKEHMQNKHEERQYSCDLCGSKFPFKKRLVVHMKKMHAEKDVPCDQCQKSFTKYTIEDHKRSVHMARFVCEHCPKTFKIRFRLLKHMQEHDKSLRVATSVPCHICGQVMGDKYILSQHIKHMHAEQQSVNCDTCGKTFKNKRNLTVHLANVCMKLARMHPCSICDKQFRNLNRLKDHMATCTPI</sequence>
<protein>
    <recommendedName>
        <fullName evidence="14">Zinc finger protein Xfin</fullName>
    </recommendedName>
</protein>
<feature type="compositionally biased region" description="Acidic residues" evidence="11">
    <location>
        <begin position="717"/>
        <end position="727"/>
    </location>
</feature>
<dbReference type="SMART" id="SM00868">
    <property type="entry name" value="zf-AD"/>
    <property type="match status" value="6"/>
</dbReference>
<dbReference type="GO" id="GO:0006281">
    <property type="term" value="P:DNA repair"/>
    <property type="evidence" value="ECO:0007669"/>
    <property type="project" value="UniProtKB-KW"/>
</dbReference>
<feature type="compositionally biased region" description="Acidic residues" evidence="11">
    <location>
        <begin position="2138"/>
        <end position="2165"/>
    </location>
</feature>
<feature type="region of interest" description="Disordered" evidence="11">
    <location>
        <begin position="115"/>
        <end position="147"/>
    </location>
</feature>
<organism evidence="12 13">
    <name type="scientific">Anopheles albimanus</name>
    <name type="common">New world malaria mosquito</name>
    <dbReference type="NCBI Taxonomy" id="7167"/>
    <lineage>
        <taxon>Eukaryota</taxon>
        <taxon>Metazoa</taxon>
        <taxon>Ecdysozoa</taxon>
        <taxon>Arthropoda</taxon>
        <taxon>Hexapoda</taxon>
        <taxon>Insecta</taxon>
        <taxon>Pterygota</taxon>
        <taxon>Neoptera</taxon>
        <taxon>Endopterygota</taxon>
        <taxon>Diptera</taxon>
        <taxon>Nematocera</taxon>
        <taxon>Culicoidea</taxon>
        <taxon>Culicidae</taxon>
        <taxon>Anophelinae</taxon>
        <taxon>Anopheles</taxon>
    </lineage>
</organism>
<dbReference type="Pfam" id="PF13894">
    <property type="entry name" value="zf-C2H2_4"/>
    <property type="match status" value="1"/>
</dbReference>
<evidence type="ECO:0000256" key="5">
    <source>
        <dbReference type="ARBA" id="ARBA00022771"/>
    </source>
</evidence>
<dbReference type="VEuPathDB" id="VectorBase:AALB20_026842"/>
<keyword evidence="4" id="KW-0227">DNA damage</keyword>
<dbReference type="PROSITE" id="PS00028">
    <property type="entry name" value="ZINC_FINGER_C2H2_1"/>
    <property type="match status" value="20"/>
</dbReference>